<protein>
    <submittedName>
        <fullName evidence="6">Multidrug resistance-associated protein 1</fullName>
    </submittedName>
</protein>
<sequence length="163" mass="18791">MNFIQAQVSFHRLEQFLKLGELRAENVIRNMPSQFRIENGTFCWDRTEDIPVLRNINVKIPSGSLVAVVGQVGCGKSTLLSALLEKTEKLDGKVYVKVWNYRIYIPQQAWIQNATLQENVLFGQSRDSERYKHVISACALDPDIEVFYQRRDLTEIGEKDKTI</sequence>
<accession>A0A9X0A0M4</accession>
<dbReference type="InterPro" id="IPR027417">
    <property type="entry name" value="P-loop_NTPase"/>
</dbReference>
<organism evidence="6 7">
    <name type="scientific">Desmophyllum pertusum</name>
    <dbReference type="NCBI Taxonomy" id="174260"/>
    <lineage>
        <taxon>Eukaryota</taxon>
        <taxon>Metazoa</taxon>
        <taxon>Cnidaria</taxon>
        <taxon>Anthozoa</taxon>
        <taxon>Hexacorallia</taxon>
        <taxon>Scleractinia</taxon>
        <taxon>Caryophylliina</taxon>
        <taxon>Caryophylliidae</taxon>
        <taxon>Desmophyllum</taxon>
    </lineage>
</organism>
<dbReference type="InterPro" id="IPR003439">
    <property type="entry name" value="ABC_transporter-like_ATP-bd"/>
</dbReference>
<dbReference type="PANTHER" id="PTHR24223:SF443">
    <property type="entry name" value="MULTIDRUG-RESISTANCE LIKE PROTEIN 1, ISOFORM I"/>
    <property type="match status" value="1"/>
</dbReference>
<dbReference type="GO" id="GO:0005524">
    <property type="term" value="F:ATP binding"/>
    <property type="evidence" value="ECO:0007669"/>
    <property type="project" value="UniProtKB-KW"/>
</dbReference>
<evidence type="ECO:0000256" key="1">
    <source>
        <dbReference type="ARBA" id="ARBA00004127"/>
    </source>
</evidence>
<evidence type="ECO:0000256" key="2">
    <source>
        <dbReference type="ARBA" id="ARBA00022737"/>
    </source>
</evidence>
<name>A0A9X0A0M4_9CNID</name>
<dbReference type="SUPFAM" id="SSF52540">
    <property type="entry name" value="P-loop containing nucleoside triphosphate hydrolases"/>
    <property type="match status" value="1"/>
</dbReference>
<feature type="domain" description="ABC transporter" evidence="5">
    <location>
        <begin position="53"/>
        <end position="130"/>
    </location>
</feature>
<dbReference type="AlphaFoldDB" id="A0A9X0A0M4"/>
<dbReference type="EMBL" id="MU825413">
    <property type="protein sequence ID" value="KAJ7390664.1"/>
    <property type="molecule type" value="Genomic_DNA"/>
</dbReference>
<keyword evidence="4" id="KW-0067">ATP-binding</keyword>
<proteinExistence type="predicted"/>
<comment type="caution">
    <text evidence="6">The sequence shown here is derived from an EMBL/GenBank/DDBJ whole genome shotgun (WGS) entry which is preliminary data.</text>
</comment>
<comment type="subcellular location">
    <subcellularLocation>
        <location evidence="1">Endomembrane system</location>
        <topology evidence="1">Multi-pass membrane protein</topology>
    </subcellularLocation>
</comment>
<dbReference type="Gene3D" id="3.40.50.300">
    <property type="entry name" value="P-loop containing nucleotide triphosphate hydrolases"/>
    <property type="match status" value="1"/>
</dbReference>
<evidence type="ECO:0000313" key="6">
    <source>
        <dbReference type="EMBL" id="KAJ7390664.1"/>
    </source>
</evidence>
<dbReference type="Proteomes" id="UP001163046">
    <property type="component" value="Unassembled WGS sequence"/>
</dbReference>
<dbReference type="GO" id="GO:0016887">
    <property type="term" value="F:ATP hydrolysis activity"/>
    <property type="evidence" value="ECO:0007669"/>
    <property type="project" value="InterPro"/>
</dbReference>
<dbReference type="PANTHER" id="PTHR24223">
    <property type="entry name" value="ATP-BINDING CASSETTE SUB-FAMILY C"/>
    <property type="match status" value="1"/>
</dbReference>
<keyword evidence="7" id="KW-1185">Reference proteome</keyword>
<evidence type="ECO:0000259" key="5">
    <source>
        <dbReference type="Pfam" id="PF00005"/>
    </source>
</evidence>
<dbReference type="InterPro" id="IPR050173">
    <property type="entry name" value="ABC_transporter_C-like"/>
</dbReference>
<keyword evidence="2" id="KW-0677">Repeat</keyword>
<dbReference type="OrthoDB" id="5979154at2759"/>
<dbReference type="GO" id="GO:0012505">
    <property type="term" value="C:endomembrane system"/>
    <property type="evidence" value="ECO:0007669"/>
    <property type="project" value="UniProtKB-SubCell"/>
</dbReference>
<dbReference type="Pfam" id="PF00005">
    <property type="entry name" value="ABC_tran"/>
    <property type="match status" value="1"/>
</dbReference>
<dbReference type="GO" id="GO:0042626">
    <property type="term" value="F:ATPase-coupled transmembrane transporter activity"/>
    <property type="evidence" value="ECO:0007669"/>
    <property type="project" value="TreeGrafter"/>
</dbReference>
<dbReference type="GO" id="GO:0016020">
    <property type="term" value="C:membrane"/>
    <property type="evidence" value="ECO:0007669"/>
    <property type="project" value="TreeGrafter"/>
</dbReference>
<evidence type="ECO:0000313" key="7">
    <source>
        <dbReference type="Proteomes" id="UP001163046"/>
    </source>
</evidence>
<reference evidence="6" key="1">
    <citation type="submission" date="2023-01" db="EMBL/GenBank/DDBJ databases">
        <title>Genome assembly of the deep-sea coral Lophelia pertusa.</title>
        <authorList>
            <person name="Herrera S."/>
            <person name="Cordes E."/>
        </authorList>
    </citation>
    <scope>NUCLEOTIDE SEQUENCE</scope>
    <source>
        <strain evidence="6">USNM1676648</strain>
        <tissue evidence="6">Polyp</tissue>
    </source>
</reference>
<evidence type="ECO:0000256" key="4">
    <source>
        <dbReference type="ARBA" id="ARBA00022840"/>
    </source>
</evidence>
<gene>
    <name evidence="6" type="primary">ABCC1_9</name>
    <name evidence="6" type="ORF">OS493_023376</name>
</gene>
<keyword evidence="3" id="KW-0547">Nucleotide-binding</keyword>
<evidence type="ECO:0000256" key="3">
    <source>
        <dbReference type="ARBA" id="ARBA00022741"/>
    </source>
</evidence>